<dbReference type="GeneID" id="54352252"/>
<dbReference type="SUPFAM" id="SSF52540">
    <property type="entry name" value="P-loop containing nucleoside triphosphate hydrolases"/>
    <property type="match status" value="1"/>
</dbReference>
<dbReference type="GO" id="GO:0000724">
    <property type="term" value="P:double-strand break repair via homologous recombination"/>
    <property type="evidence" value="ECO:0007669"/>
    <property type="project" value="TreeGrafter"/>
</dbReference>
<keyword evidence="5" id="KW-0378">Hydrolase</keyword>
<dbReference type="GO" id="GO:0009378">
    <property type="term" value="F:four-way junction helicase activity"/>
    <property type="evidence" value="ECO:0007669"/>
    <property type="project" value="TreeGrafter"/>
</dbReference>
<dbReference type="GO" id="GO:0043138">
    <property type="term" value="F:3'-5' DNA helicase activity"/>
    <property type="evidence" value="ECO:0007669"/>
    <property type="project" value="UniProtKB-EC"/>
</dbReference>
<dbReference type="RefSeq" id="XP_033442498.1">
    <property type="nucleotide sequence ID" value="XM_033594584.1"/>
</dbReference>
<gene>
    <name evidence="5" type="ORF">M421DRAFT_427117</name>
</gene>
<keyword evidence="6" id="KW-1185">Reference proteome</keyword>
<evidence type="ECO:0000256" key="3">
    <source>
        <dbReference type="ARBA" id="ARBA00034808"/>
    </source>
</evidence>
<comment type="catalytic activity">
    <reaction evidence="2">
        <text>Couples ATP hydrolysis with the unwinding of duplex DNA by translocating in the 3'-5' direction.</text>
        <dbReference type="EC" id="5.6.2.4"/>
    </reaction>
</comment>
<dbReference type="InterPro" id="IPR001650">
    <property type="entry name" value="Helicase_C-like"/>
</dbReference>
<dbReference type="AlphaFoldDB" id="A0A6A5R5H2"/>
<evidence type="ECO:0000259" key="4">
    <source>
        <dbReference type="PROSITE" id="PS51194"/>
    </source>
</evidence>
<evidence type="ECO:0000256" key="1">
    <source>
        <dbReference type="ARBA" id="ARBA00005446"/>
    </source>
</evidence>
<dbReference type="Gene3D" id="3.40.50.300">
    <property type="entry name" value="P-loop containing nucleotide triphosphate hydrolases"/>
    <property type="match status" value="1"/>
</dbReference>
<dbReference type="PROSITE" id="PS51194">
    <property type="entry name" value="HELICASE_CTER"/>
    <property type="match status" value="1"/>
</dbReference>
<feature type="domain" description="Helicase C-terminal" evidence="4">
    <location>
        <begin position="1"/>
        <end position="146"/>
    </location>
</feature>
<dbReference type="OrthoDB" id="2608216at2759"/>
<dbReference type="EC" id="5.6.2.4" evidence="3"/>
<comment type="similarity">
    <text evidence="1">Belongs to the helicase family. RecQ subfamily.</text>
</comment>
<dbReference type="GO" id="GO:0005694">
    <property type="term" value="C:chromosome"/>
    <property type="evidence" value="ECO:0007669"/>
    <property type="project" value="TreeGrafter"/>
</dbReference>
<protein>
    <recommendedName>
        <fullName evidence="3">DNA 3'-5' helicase</fullName>
        <ecNumber evidence="3">5.6.2.4</ecNumber>
    </recommendedName>
</protein>
<reference evidence="5" key="1">
    <citation type="journal article" date="2020" name="Stud. Mycol.">
        <title>101 Dothideomycetes genomes: a test case for predicting lifestyles and emergence of pathogens.</title>
        <authorList>
            <person name="Haridas S."/>
            <person name="Albert R."/>
            <person name="Binder M."/>
            <person name="Bloem J."/>
            <person name="Labutti K."/>
            <person name="Salamov A."/>
            <person name="Andreopoulos B."/>
            <person name="Baker S."/>
            <person name="Barry K."/>
            <person name="Bills G."/>
            <person name="Bluhm B."/>
            <person name="Cannon C."/>
            <person name="Castanera R."/>
            <person name="Culley D."/>
            <person name="Daum C."/>
            <person name="Ezra D."/>
            <person name="Gonzalez J."/>
            <person name="Henrissat B."/>
            <person name="Kuo A."/>
            <person name="Liang C."/>
            <person name="Lipzen A."/>
            <person name="Lutzoni F."/>
            <person name="Magnuson J."/>
            <person name="Mondo S."/>
            <person name="Nolan M."/>
            <person name="Ohm R."/>
            <person name="Pangilinan J."/>
            <person name="Park H.-J."/>
            <person name="Ramirez L."/>
            <person name="Alfaro M."/>
            <person name="Sun H."/>
            <person name="Tritt A."/>
            <person name="Yoshinaga Y."/>
            <person name="Zwiers L.-H."/>
            <person name="Turgeon B."/>
            <person name="Goodwin S."/>
            <person name="Spatafora J."/>
            <person name="Crous P."/>
            <person name="Grigoriev I."/>
        </authorList>
    </citation>
    <scope>NUCLEOTIDE SEQUENCE</scope>
    <source>
        <strain evidence="5">CBS 183.55</strain>
    </source>
</reference>
<accession>A0A6A5R5H2</accession>
<dbReference type="PANTHER" id="PTHR13710">
    <property type="entry name" value="DNA HELICASE RECQ FAMILY MEMBER"/>
    <property type="match status" value="1"/>
</dbReference>
<dbReference type="PANTHER" id="PTHR13710:SF154">
    <property type="entry name" value="RECQ HELICASE, PUTATIVE (AFU_ORTHOLOGUE AFUA_6G14720)-RELATED"/>
    <property type="match status" value="1"/>
</dbReference>
<proteinExistence type="inferred from homology"/>
<organism evidence="5 6">
    <name type="scientific">Didymella exigua CBS 183.55</name>
    <dbReference type="NCBI Taxonomy" id="1150837"/>
    <lineage>
        <taxon>Eukaryota</taxon>
        <taxon>Fungi</taxon>
        <taxon>Dikarya</taxon>
        <taxon>Ascomycota</taxon>
        <taxon>Pezizomycotina</taxon>
        <taxon>Dothideomycetes</taxon>
        <taxon>Pleosporomycetidae</taxon>
        <taxon>Pleosporales</taxon>
        <taxon>Pleosporineae</taxon>
        <taxon>Didymellaceae</taxon>
        <taxon>Didymella</taxon>
    </lineage>
</organism>
<dbReference type="Pfam" id="PF00271">
    <property type="entry name" value="Helicase_C"/>
    <property type="match status" value="1"/>
</dbReference>
<sequence length="172" mass="18881">MCKRWVEKLRRSGQKGGVYCKSKKQSERLAEELGCAHYHADVADRADRLQGWVERGGMMVATSALGTGVDFAGIVYILHVGTPWSMSDFAQASGRGGRGGEQYEVVVLVGQGEVEQVMEREKEKMDVLVGQEELGQVMKQKSNNLDVQAIGMFLSKMGKPTVPMVDLGLQIC</sequence>
<evidence type="ECO:0000313" key="5">
    <source>
        <dbReference type="EMBL" id="KAF1922244.1"/>
    </source>
</evidence>
<evidence type="ECO:0000256" key="2">
    <source>
        <dbReference type="ARBA" id="ARBA00034617"/>
    </source>
</evidence>
<dbReference type="GO" id="GO:0005737">
    <property type="term" value="C:cytoplasm"/>
    <property type="evidence" value="ECO:0007669"/>
    <property type="project" value="TreeGrafter"/>
</dbReference>
<dbReference type="SMART" id="SM00490">
    <property type="entry name" value="HELICc"/>
    <property type="match status" value="1"/>
</dbReference>
<dbReference type="GO" id="GO:0016787">
    <property type="term" value="F:hydrolase activity"/>
    <property type="evidence" value="ECO:0007669"/>
    <property type="project" value="UniProtKB-KW"/>
</dbReference>
<dbReference type="InterPro" id="IPR027417">
    <property type="entry name" value="P-loop_NTPase"/>
</dbReference>
<evidence type="ECO:0000313" key="6">
    <source>
        <dbReference type="Proteomes" id="UP000800082"/>
    </source>
</evidence>
<dbReference type="Proteomes" id="UP000800082">
    <property type="component" value="Unassembled WGS sequence"/>
</dbReference>
<dbReference type="EMBL" id="ML979043">
    <property type="protein sequence ID" value="KAF1922244.1"/>
    <property type="molecule type" value="Genomic_DNA"/>
</dbReference>
<name>A0A6A5R5H2_9PLEO</name>